<organism evidence="1">
    <name type="scientific">Anguilla anguilla</name>
    <name type="common">European freshwater eel</name>
    <name type="synonym">Muraena anguilla</name>
    <dbReference type="NCBI Taxonomy" id="7936"/>
    <lineage>
        <taxon>Eukaryota</taxon>
        <taxon>Metazoa</taxon>
        <taxon>Chordata</taxon>
        <taxon>Craniata</taxon>
        <taxon>Vertebrata</taxon>
        <taxon>Euteleostomi</taxon>
        <taxon>Actinopterygii</taxon>
        <taxon>Neopterygii</taxon>
        <taxon>Teleostei</taxon>
        <taxon>Anguilliformes</taxon>
        <taxon>Anguillidae</taxon>
        <taxon>Anguilla</taxon>
    </lineage>
</organism>
<protein>
    <submittedName>
        <fullName evidence="1">Uncharacterized protein</fullName>
    </submittedName>
</protein>
<name>A0A0E9QMM3_ANGAN</name>
<dbReference type="EMBL" id="GBXM01090508">
    <property type="protein sequence ID" value="JAH18069.1"/>
    <property type="molecule type" value="Transcribed_RNA"/>
</dbReference>
<dbReference type="AlphaFoldDB" id="A0A0E9QMM3"/>
<reference evidence="1" key="1">
    <citation type="submission" date="2014-11" db="EMBL/GenBank/DDBJ databases">
        <authorList>
            <person name="Amaro Gonzalez C."/>
        </authorList>
    </citation>
    <scope>NUCLEOTIDE SEQUENCE</scope>
</reference>
<sequence length="28" mass="3524">MHIDICHTYDMMHFQFTFRFAIDFLLET</sequence>
<proteinExistence type="predicted"/>
<reference evidence="1" key="2">
    <citation type="journal article" date="2015" name="Fish Shellfish Immunol.">
        <title>Early steps in the European eel (Anguilla anguilla)-Vibrio vulnificus interaction in the gills: Role of the RtxA13 toxin.</title>
        <authorList>
            <person name="Callol A."/>
            <person name="Pajuelo D."/>
            <person name="Ebbesson L."/>
            <person name="Teles M."/>
            <person name="MacKenzie S."/>
            <person name="Amaro C."/>
        </authorList>
    </citation>
    <scope>NUCLEOTIDE SEQUENCE</scope>
</reference>
<evidence type="ECO:0000313" key="1">
    <source>
        <dbReference type="EMBL" id="JAH18069.1"/>
    </source>
</evidence>
<accession>A0A0E9QMM3</accession>